<accession>A0A385Q1D3</accession>
<keyword evidence="2" id="KW-1185">Reference proteome</keyword>
<dbReference type="AlphaFoldDB" id="A0A385Q1D3"/>
<evidence type="ECO:0000313" key="2">
    <source>
        <dbReference type="Proteomes" id="UP000265562"/>
    </source>
</evidence>
<dbReference type="PANTHER" id="PTHR35861">
    <property type="match status" value="1"/>
</dbReference>
<name>A0A385Q1D3_9FIRM</name>
<protein>
    <submittedName>
        <fullName evidence="1">Phage tail sheath family protein</fullName>
    </submittedName>
</protein>
<dbReference type="KEGG" id="lua:D4A81_09850"/>
<organism evidence="1 2">
    <name type="scientific">Lachnoanaerobaculum umeaense</name>
    <dbReference type="NCBI Taxonomy" id="617123"/>
    <lineage>
        <taxon>Bacteria</taxon>
        <taxon>Bacillati</taxon>
        <taxon>Bacillota</taxon>
        <taxon>Clostridia</taxon>
        <taxon>Lachnospirales</taxon>
        <taxon>Lachnospiraceae</taxon>
        <taxon>Lachnoanaerobaculum</taxon>
    </lineage>
</organism>
<evidence type="ECO:0000313" key="1">
    <source>
        <dbReference type="EMBL" id="AYB00212.1"/>
    </source>
</evidence>
<reference evidence="1 2" key="1">
    <citation type="submission" date="2018-09" db="EMBL/GenBank/DDBJ databases">
        <title>Genome sequencing of Lachnoanaerobaculum umeaense DSM 23576.</title>
        <authorList>
            <person name="Kook J.-K."/>
            <person name="Park S.-N."/>
            <person name="Lim Y.K."/>
        </authorList>
    </citation>
    <scope>NUCLEOTIDE SEQUENCE [LARGE SCALE GENOMIC DNA]</scope>
    <source>
        <strain evidence="2">DSM 23576 \ CCUG 58757</strain>
    </source>
</reference>
<dbReference type="Proteomes" id="UP000265562">
    <property type="component" value="Chromosome"/>
</dbReference>
<gene>
    <name evidence="1" type="ORF">D4A81_09850</name>
</gene>
<dbReference type="PANTHER" id="PTHR35861:SF1">
    <property type="entry name" value="PHAGE TAIL SHEATH PROTEIN"/>
    <property type="match status" value="1"/>
</dbReference>
<dbReference type="EMBL" id="CP032364">
    <property type="protein sequence ID" value="AYB00212.1"/>
    <property type="molecule type" value="Genomic_DNA"/>
</dbReference>
<proteinExistence type="predicted"/>
<dbReference type="InterPro" id="IPR052042">
    <property type="entry name" value="Tail_sheath_structural"/>
</dbReference>
<sequence>MTTYNHGIRVKEGATPVSKPLLGTAGLQVVVGCAPVNLTKDPYSKTNKVVLCNSFDECVQKLGYSDEMDKYTLCQSAYASFKHFKISPVVFINVLDPKKHKQTVAESTVNVVNKQAIHPDTGLLLDKLVVKNAAATLVADTDYILSFNDEGKAVISLLSTGSAYNATQLKVSGEKIDPSLVTVNDIVGGYSDSTGESTGIELIKSVFPKLGIVPGTLLAPGYSYNPLVATALVAKCEELNGKFRAMALIDISSSTVKKYTDVPKAKADLGIKSPFAIGLWPSVKVEKKVISYSAMFGALCAYIDTKNDNIPSKYPSNKPLNVESACLADGSEVLIDEEQGNTLNAVGVVTVINQVGLRAWGNNTMAYPDDTDPKNRWIAIRRSFNWYANGFITRFIDAVDDPTSYKIIEAFLDAENMFGNSIVARGDFAGIKMEFSIDDNPRESILAGRIKFKEKIAPFIPTEYIENEISFDPNMIVNALGGNN</sequence>
<dbReference type="OrthoDB" id="9767864at2"/>
<dbReference type="RefSeq" id="WP_111524799.1">
    <property type="nucleotide sequence ID" value="NZ_CP032364.1"/>
</dbReference>